<protein>
    <submittedName>
        <fullName evidence="1">Uncharacterized protein</fullName>
    </submittedName>
</protein>
<reference evidence="1" key="2">
    <citation type="journal article" date="2015" name="Fish Shellfish Immunol.">
        <title>Early steps in the European eel (Anguilla anguilla)-Vibrio vulnificus interaction in the gills: Role of the RtxA13 toxin.</title>
        <authorList>
            <person name="Callol A."/>
            <person name="Pajuelo D."/>
            <person name="Ebbesson L."/>
            <person name="Teles M."/>
            <person name="MacKenzie S."/>
            <person name="Amaro C."/>
        </authorList>
    </citation>
    <scope>NUCLEOTIDE SEQUENCE</scope>
</reference>
<organism evidence="1">
    <name type="scientific">Anguilla anguilla</name>
    <name type="common">European freshwater eel</name>
    <name type="synonym">Muraena anguilla</name>
    <dbReference type="NCBI Taxonomy" id="7936"/>
    <lineage>
        <taxon>Eukaryota</taxon>
        <taxon>Metazoa</taxon>
        <taxon>Chordata</taxon>
        <taxon>Craniata</taxon>
        <taxon>Vertebrata</taxon>
        <taxon>Euteleostomi</taxon>
        <taxon>Actinopterygii</taxon>
        <taxon>Neopterygii</taxon>
        <taxon>Teleostei</taxon>
        <taxon>Anguilliformes</taxon>
        <taxon>Anguillidae</taxon>
        <taxon>Anguilla</taxon>
    </lineage>
</organism>
<dbReference type="EMBL" id="GBXM01071111">
    <property type="protein sequence ID" value="JAH37466.1"/>
    <property type="molecule type" value="Transcribed_RNA"/>
</dbReference>
<evidence type="ECO:0000313" key="1">
    <source>
        <dbReference type="EMBL" id="JAH37466.1"/>
    </source>
</evidence>
<sequence>MVGYVCLDIYIFQFLMNCHFTVASIGNSGGFTVTPRGVMYMYYPVILQKMMGNISSWSYVL</sequence>
<proteinExistence type="predicted"/>
<reference evidence="1" key="1">
    <citation type="submission" date="2014-11" db="EMBL/GenBank/DDBJ databases">
        <authorList>
            <person name="Amaro Gonzalez C."/>
        </authorList>
    </citation>
    <scope>NUCLEOTIDE SEQUENCE</scope>
</reference>
<dbReference type="AlphaFoldDB" id="A0A0E9S878"/>
<name>A0A0E9S878_ANGAN</name>
<accession>A0A0E9S878</accession>